<name>X1QXA5_9ZZZZ</name>
<reference evidence="1" key="1">
    <citation type="journal article" date="2014" name="Front. Microbiol.">
        <title>High frequency of phylogenetically diverse reductive dehalogenase-homologous genes in deep subseafloor sedimentary metagenomes.</title>
        <authorList>
            <person name="Kawai M."/>
            <person name="Futagami T."/>
            <person name="Toyoda A."/>
            <person name="Takaki Y."/>
            <person name="Nishi S."/>
            <person name="Hori S."/>
            <person name="Arai W."/>
            <person name="Tsubouchi T."/>
            <person name="Morono Y."/>
            <person name="Uchiyama I."/>
            <person name="Ito T."/>
            <person name="Fujiyama A."/>
            <person name="Inagaki F."/>
            <person name="Takami H."/>
        </authorList>
    </citation>
    <scope>NUCLEOTIDE SEQUENCE</scope>
    <source>
        <strain evidence="1">Expedition CK06-06</strain>
    </source>
</reference>
<comment type="caution">
    <text evidence="1">The sequence shown here is derived from an EMBL/GenBank/DDBJ whole genome shotgun (WGS) entry which is preliminary data.</text>
</comment>
<dbReference type="EMBL" id="BARW01014064">
    <property type="protein sequence ID" value="GAI73202.1"/>
    <property type="molecule type" value="Genomic_DNA"/>
</dbReference>
<gene>
    <name evidence="1" type="ORF">S12H4_25253</name>
</gene>
<evidence type="ECO:0000313" key="1">
    <source>
        <dbReference type="EMBL" id="GAI73202.1"/>
    </source>
</evidence>
<accession>X1QXA5</accession>
<dbReference type="AlphaFoldDB" id="X1QXA5"/>
<sequence length="53" mass="5963">ECGYGGGETWCDRTYARCVVLANSDNFGGFRWLPSIVDKEVFWGPQAPKYGEE</sequence>
<organism evidence="1">
    <name type="scientific">marine sediment metagenome</name>
    <dbReference type="NCBI Taxonomy" id="412755"/>
    <lineage>
        <taxon>unclassified sequences</taxon>
        <taxon>metagenomes</taxon>
        <taxon>ecological metagenomes</taxon>
    </lineage>
</organism>
<feature type="non-terminal residue" evidence="1">
    <location>
        <position position="1"/>
    </location>
</feature>
<protein>
    <submittedName>
        <fullName evidence="1">Uncharacterized protein</fullName>
    </submittedName>
</protein>
<proteinExistence type="predicted"/>